<dbReference type="PROSITE" id="PS51733">
    <property type="entry name" value="BPL_LPL_CATALYTIC"/>
    <property type="match status" value="1"/>
</dbReference>
<comment type="function">
    <text evidence="1">Catalyzes both the ATP-dependent activation of exogenously supplied lipoate to lipoyl-AMP and the transfer of the activated lipoyl onto the lipoyl domains of lipoate-dependent enzymes.</text>
</comment>
<dbReference type="GO" id="GO:0017118">
    <property type="term" value="F:lipoyltransferase activity"/>
    <property type="evidence" value="ECO:0007669"/>
    <property type="project" value="TreeGrafter"/>
</dbReference>
<dbReference type="GO" id="GO:0009249">
    <property type="term" value="P:protein lipoylation"/>
    <property type="evidence" value="ECO:0007669"/>
    <property type="project" value="InterPro"/>
</dbReference>
<accession>A0A022WDT9</accession>
<dbReference type="SUPFAM" id="SSF55681">
    <property type="entry name" value="Class II aaRS and biotin synthetases"/>
    <property type="match status" value="1"/>
</dbReference>
<dbReference type="GO" id="GO:0005739">
    <property type="term" value="C:mitochondrion"/>
    <property type="evidence" value="ECO:0007669"/>
    <property type="project" value="TreeGrafter"/>
</dbReference>
<proteinExistence type="inferred from homology"/>
<protein>
    <recommendedName>
        <fullName evidence="4">Putative lipoate-protein ligase A</fullName>
    </recommendedName>
</protein>
<dbReference type="UniPathway" id="UPA00537">
    <property type="reaction ID" value="UER00595"/>
</dbReference>
<comment type="similarity">
    <text evidence="3">Belongs to the LplA family.</text>
</comment>
<comment type="pathway">
    <text evidence="2">Protein modification; protein lipoylation via exogenous pathway; protein N(6)-(lipoyl)lysine from lipoate: step 2/2.</text>
</comment>
<evidence type="ECO:0000259" key="6">
    <source>
        <dbReference type="PROSITE" id="PS51733"/>
    </source>
</evidence>
<evidence type="ECO:0000256" key="3">
    <source>
        <dbReference type="ARBA" id="ARBA00008242"/>
    </source>
</evidence>
<organism evidence="7">
    <name type="scientific">Trichophyton rubrum CBS 288.86</name>
    <dbReference type="NCBI Taxonomy" id="1215330"/>
    <lineage>
        <taxon>Eukaryota</taxon>
        <taxon>Fungi</taxon>
        <taxon>Dikarya</taxon>
        <taxon>Ascomycota</taxon>
        <taxon>Pezizomycotina</taxon>
        <taxon>Eurotiomycetes</taxon>
        <taxon>Eurotiomycetidae</taxon>
        <taxon>Onygenales</taxon>
        <taxon>Arthrodermataceae</taxon>
        <taxon>Trichophyton</taxon>
    </lineage>
</organism>
<dbReference type="OrthoDB" id="201621at2759"/>
<dbReference type="Gene3D" id="3.30.930.10">
    <property type="entry name" value="Bira Bifunctional Protein, Domain 2"/>
    <property type="match status" value="1"/>
</dbReference>
<evidence type="ECO:0000256" key="1">
    <source>
        <dbReference type="ARBA" id="ARBA00003253"/>
    </source>
</evidence>
<dbReference type="PANTHER" id="PTHR12561">
    <property type="entry name" value="LIPOATE-PROTEIN LIGASE"/>
    <property type="match status" value="1"/>
</dbReference>
<feature type="region of interest" description="Disordered" evidence="5">
    <location>
        <begin position="184"/>
        <end position="209"/>
    </location>
</feature>
<dbReference type="Pfam" id="PF21948">
    <property type="entry name" value="LplA-B_cat"/>
    <property type="match status" value="1"/>
</dbReference>
<dbReference type="EMBL" id="KK207718">
    <property type="protein sequence ID" value="EZF56522.1"/>
    <property type="molecule type" value="Genomic_DNA"/>
</dbReference>
<dbReference type="InterPro" id="IPR004562">
    <property type="entry name" value="LipoylTrfase_LipoateP_Ligase"/>
</dbReference>
<evidence type="ECO:0000313" key="7">
    <source>
        <dbReference type="EMBL" id="EZF56522.1"/>
    </source>
</evidence>
<dbReference type="InterPro" id="IPR004143">
    <property type="entry name" value="BPL_LPL_catalytic"/>
</dbReference>
<dbReference type="Proteomes" id="UP000023758">
    <property type="component" value="Unassembled WGS sequence"/>
</dbReference>
<dbReference type="FunFam" id="3.30.930.10:FF:000090">
    <property type="entry name" value="Lipoyltransferase and lipoate-protein ligase, putative"/>
    <property type="match status" value="1"/>
</dbReference>
<dbReference type="PANTHER" id="PTHR12561:SF3">
    <property type="entry name" value="LIPOYLTRANSFERASE 1, MITOCHONDRIAL"/>
    <property type="match status" value="1"/>
</dbReference>
<evidence type="ECO:0000256" key="4">
    <source>
        <dbReference type="ARBA" id="ARBA00015925"/>
    </source>
</evidence>
<dbReference type="AlphaFoldDB" id="A0A022WDT9"/>
<gene>
    <name evidence="7" type="ORF">H103_01140</name>
</gene>
<dbReference type="CDD" id="cd16443">
    <property type="entry name" value="LplA"/>
    <property type="match status" value="1"/>
</dbReference>
<name>A0A022WDT9_TRIRU</name>
<evidence type="ECO:0000256" key="2">
    <source>
        <dbReference type="ARBA" id="ARBA00005085"/>
    </source>
</evidence>
<sequence length="477" mass="52806">MISARPLQPLHWSRSLGNCCQWTASRPASTFAALSSRPQAKLQVYQSISSDPFVNLSLENFLYEHSPTDSKILFLYINRPCVVIGRNQNPWLETNLRLLRSSTGIENKGEGGNTVNDGSALFVRRRSGGGSVFHDEGNLNFCVICPKPIFHRDKHAELVVRALKNVGALKTRVNERHDIVLGQDAQQEPSPLVVKAGPSDQDAESPPLEKPVRAVKISGSAYKLSRFRALHHGTCLIDSPNLRQIGLFLKSPARPYIKARGVESVRSPVGNISSALDESVRPFLMQQIIGEIMKEFALLYNLDRNALRKAQRAHANDPELSSGDDWVTGILTDEDARNEPEVCKGIQELHSLEWKYNQCPQFTFSTHPTEEDPRPRPEISPALSPSTKAFFRVKSGLIIESHISTSPDPDTAQYEAKCVHKILHNKPLHEILDWASVLSSASALASQESAHPGAFASTSPDNELSSLAKWLESKLGH</sequence>
<reference evidence="7" key="1">
    <citation type="submission" date="2014-02" db="EMBL/GenBank/DDBJ databases">
        <title>The Genome Sequence of Trichophyton rubrum (morphotype fischeri) CBS 288.86.</title>
        <authorList>
            <consortium name="The Broad Institute Genomics Platform"/>
            <person name="Cuomo C.A."/>
            <person name="White T.C."/>
            <person name="Graser Y."/>
            <person name="Martinez-Rossi N."/>
            <person name="Heitman J."/>
            <person name="Young S.K."/>
            <person name="Zeng Q."/>
            <person name="Gargeya S."/>
            <person name="Abouelleil A."/>
            <person name="Alvarado L."/>
            <person name="Chapman S.B."/>
            <person name="Gainer-Dewar J."/>
            <person name="Goldberg J."/>
            <person name="Griggs A."/>
            <person name="Gujja S."/>
            <person name="Hansen M."/>
            <person name="Howarth C."/>
            <person name="Imamovic A."/>
            <person name="Larimer J."/>
            <person name="Martinez D."/>
            <person name="Murphy C."/>
            <person name="Pearson M.D."/>
            <person name="Persinoti G."/>
            <person name="Poon T."/>
            <person name="Priest M."/>
            <person name="Roberts A.D."/>
            <person name="Saif S."/>
            <person name="Shea T.D."/>
            <person name="Sykes S.N."/>
            <person name="Wortman J."/>
            <person name="Nusbaum C."/>
            <person name="Birren B."/>
        </authorList>
    </citation>
    <scope>NUCLEOTIDE SEQUENCE [LARGE SCALE GENOMIC DNA]</scope>
    <source>
        <strain evidence="7">CBS 288.86</strain>
    </source>
</reference>
<dbReference type="InterPro" id="IPR045864">
    <property type="entry name" value="aa-tRNA-synth_II/BPL/LPL"/>
</dbReference>
<feature type="domain" description="BPL/LPL catalytic" evidence="6">
    <location>
        <begin position="67"/>
        <end position="304"/>
    </location>
</feature>
<evidence type="ECO:0000256" key="5">
    <source>
        <dbReference type="SAM" id="MobiDB-lite"/>
    </source>
</evidence>